<keyword evidence="1" id="KW-0472">Membrane</keyword>
<sequence length="328" mass="35867">MKPFFPRLNHGPKLGDLLPAAPSIPVFLIVLVLMAVSLSALLVPRGSELALLELEAGNTQVALNLLEQMFEAGDRSPPTVAALAKVRARSGDVAGSIRLLIGQLDEHPRDIGLMRLLAGQYRQLGRTDDCADILVRVKAQHPTAEVRRELVRTYLQIVEVELRRGRGHKAVAALRQTLPFRFAQGRPPELSHEPELLHPSVLVDVARAYIRLGLVHENWAVMDALLRQQPSAEAEMAWALAAAGAGRASELFHWLQARKVGSIKPEFLKEITFLAYHAKAHSVAADAARRLVAARGNDSDRMLMAEVFTAAGLSWLGASSRRSLTVSP</sequence>
<dbReference type="AlphaFoldDB" id="A0A973W6T5"/>
<gene>
    <name evidence="2" type="ORF">HAP48_036020</name>
</gene>
<dbReference type="InterPro" id="IPR011990">
    <property type="entry name" value="TPR-like_helical_dom_sf"/>
</dbReference>
<organism evidence="2">
    <name type="scientific">Bradyrhizobium septentrionale</name>
    <dbReference type="NCBI Taxonomy" id="1404411"/>
    <lineage>
        <taxon>Bacteria</taxon>
        <taxon>Pseudomonadati</taxon>
        <taxon>Pseudomonadota</taxon>
        <taxon>Alphaproteobacteria</taxon>
        <taxon>Hyphomicrobiales</taxon>
        <taxon>Nitrobacteraceae</taxon>
        <taxon>Bradyrhizobium</taxon>
    </lineage>
</organism>
<dbReference type="RefSeq" id="WP_029084575.1">
    <property type="nucleotide sequence ID" value="NZ_CP088285.1"/>
</dbReference>
<evidence type="ECO:0000256" key="1">
    <source>
        <dbReference type="SAM" id="Phobius"/>
    </source>
</evidence>
<accession>A0A973W6T5</accession>
<dbReference type="SUPFAM" id="SSF48452">
    <property type="entry name" value="TPR-like"/>
    <property type="match status" value="1"/>
</dbReference>
<evidence type="ECO:0000313" key="2">
    <source>
        <dbReference type="EMBL" id="NVI48220.1"/>
    </source>
</evidence>
<reference evidence="2" key="1">
    <citation type="submission" date="2020-06" db="EMBL/GenBank/DDBJ databases">
        <title>Whole Genome Sequence of Bradyrhizobium sp. Strain 1S1.</title>
        <authorList>
            <person name="Bromfield E.S.P."/>
            <person name="Cloutier S."/>
        </authorList>
    </citation>
    <scope>NUCLEOTIDE SEQUENCE [LARGE SCALE GENOMIC DNA]</scope>
    <source>
        <strain evidence="2">1S1</strain>
    </source>
</reference>
<evidence type="ECO:0008006" key="3">
    <source>
        <dbReference type="Google" id="ProtNLM"/>
    </source>
</evidence>
<dbReference type="Gene3D" id="1.25.40.10">
    <property type="entry name" value="Tetratricopeptide repeat domain"/>
    <property type="match status" value="1"/>
</dbReference>
<keyword evidence="1" id="KW-1133">Transmembrane helix</keyword>
<name>A0A973W6T5_9BRAD</name>
<feature type="transmembrane region" description="Helical" evidence="1">
    <location>
        <begin position="20"/>
        <end position="43"/>
    </location>
</feature>
<dbReference type="EMBL" id="JAAOLE020000001">
    <property type="protein sequence ID" value="NVI48220.1"/>
    <property type="molecule type" value="Genomic_DNA"/>
</dbReference>
<protein>
    <recommendedName>
        <fullName evidence="3">Tetratricopeptide repeat protein</fullName>
    </recommendedName>
</protein>
<comment type="caution">
    <text evidence="2">The sequence shown here is derived from an EMBL/GenBank/DDBJ whole genome shotgun (WGS) entry which is preliminary data.</text>
</comment>
<proteinExistence type="predicted"/>
<keyword evidence="1" id="KW-0812">Transmembrane</keyword>